<dbReference type="EMBL" id="CP002131">
    <property type="protein sequence ID" value="ADL07752.1"/>
    <property type="molecule type" value="Genomic_DNA"/>
</dbReference>
<accession>D9S2X5</accession>
<dbReference type="OrthoDB" id="7064788at2"/>
<dbReference type="KEGG" id="toc:Toce_0990"/>
<organism evidence="1 2">
    <name type="scientific">Thermosediminibacter oceani (strain ATCC BAA-1034 / DSM 16646 / JW/IW-1228P)</name>
    <dbReference type="NCBI Taxonomy" id="555079"/>
    <lineage>
        <taxon>Bacteria</taxon>
        <taxon>Bacillati</taxon>
        <taxon>Bacillota</taxon>
        <taxon>Clostridia</taxon>
        <taxon>Thermosediminibacterales</taxon>
        <taxon>Thermosediminibacteraceae</taxon>
        <taxon>Thermosediminibacter</taxon>
    </lineage>
</organism>
<dbReference type="Proteomes" id="UP000000272">
    <property type="component" value="Chromosome"/>
</dbReference>
<sequence>MALVGDTIRLYVEFRNFENEKIDPSNINLQILDEQGQEIENITIDSSNKLDVGKYFYDYVVPEGTGDLYFVFSGICNNKPIKAKGKFSREV</sequence>
<reference evidence="1 2" key="1">
    <citation type="journal article" date="2010" name="Stand. Genomic Sci.">
        <title>Complete genome sequence of Thermosediminibacter oceani type strain (JW/IW-1228P).</title>
        <authorList>
            <person name="Pitluck S."/>
            <person name="Yasawong M."/>
            <person name="Munk C."/>
            <person name="Nolan M."/>
            <person name="Lapidus A."/>
            <person name="Lucas S."/>
            <person name="Glavina Del Rio T."/>
            <person name="Tice H."/>
            <person name="Cheng J.F."/>
            <person name="Bruce D."/>
            <person name="Detter C."/>
            <person name="Tapia R."/>
            <person name="Han C."/>
            <person name="Goodwin L."/>
            <person name="Liolios K."/>
            <person name="Ivanova N."/>
            <person name="Mavromatis K."/>
            <person name="Mikhailova N."/>
            <person name="Pati A."/>
            <person name="Chen A."/>
            <person name="Palaniappan K."/>
            <person name="Land M."/>
            <person name="Hauser L."/>
            <person name="Chang Y.J."/>
            <person name="Jeffries C.D."/>
            <person name="Rohde M."/>
            <person name="Spring S."/>
            <person name="Sikorski J."/>
            <person name="Goker M."/>
            <person name="Woyke T."/>
            <person name="Bristow J."/>
            <person name="Eisen J.A."/>
            <person name="Markowitz V."/>
            <person name="Hugenholtz P."/>
            <person name="Kyrpides N.C."/>
            <person name="Klenk H.P."/>
        </authorList>
    </citation>
    <scope>NUCLEOTIDE SEQUENCE [LARGE SCALE GENOMIC DNA]</scope>
    <source>
        <strain evidence="2">ATCC BAA-1034 / DSM 16646 / JW/IW-1228P</strain>
    </source>
</reference>
<dbReference type="AlphaFoldDB" id="D9S2X5"/>
<evidence type="ECO:0000313" key="1">
    <source>
        <dbReference type="EMBL" id="ADL07752.1"/>
    </source>
</evidence>
<dbReference type="eggNOG" id="ENOG5032V6A">
    <property type="taxonomic scope" value="Bacteria"/>
</dbReference>
<dbReference type="STRING" id="555079.Toce_0990"/>
<dbReference type="HOGENOM" id="CLU_2409094_0_0_9"/>
<protein>
    <submittedName>
        <fullName evidence="1">Uncharacterized protein</fullName>
    </submittedName>
</protein>
<gene>
    <name evidence="1" type="ordered locus">Toce_0990</name>
</gene>
<evidence type="ECO:0000313" key="2">
    <source>
        <dbReference type="Proteomes" id="UP000000272"/>
    </source>
</evidence>
<dbReference type="RefSeq" id="WP_013275792.1">
    <property type="nucleotide sequence ID" value="NC_014377.1"/>
</dbReference>
<keyword evidence="2" id="KW-1185">Reference proteome</keyword>
<name>D9S2X5_THEOJ</name>
<proteinExistence type="predicted"/>